<dbReference type="Gene3D" id="3.40.50.2000">
    <property type="entry name" value="Glycogen Phosphorylase B"/>
    <property type="match status" value="2"/>
</dbReference>
<reference evidence="1 2" key="1">
    <citation type="submission" date="2019-02" db="EMBL/GenBank/DDBJ databases">
        <title>Deep-cultivation of Planctomycetes and their phenomic and genomic characterization uncovers novel biology.</title>
        <authorList>
            <person name="Wiegand S."/>
            <person name="Jogler M."/>
            <person name="Boedeker C."/>
            <person name="Pinto D."/>
            <person name="Vollmers J."/>
            <person name="Rivas-Marin E."/>
            <person name="Kohn T."/>
            <person name="Peeters S.H."/>
            <person name="Heuer A."/>
            <person name="Rast P."/>
            <person name="Oberbeckmann S."/>
            <person name="Bunk B."/>
            <person name="Jeske O."/>
            <person name="Meyerdierks A."/>
            <person name="Storesund J.E."/>
            <person name="Kallscheuer N."/>
            <person name="Luecker S."/>
            <person name="Lage O.M."/>
            <person name="Pohl T."/>
            <person name="Merkel B.J."/>
            <person name="Hornburger P."/>
            <person name="Mueller R.-W."/>
            <person name="Bruemmer F."/>
            <person name="Labrenz M."/>
            <person name="Spormann A.M."/>
            <person name="Op den Camp H."/>
            <person name="Overmann J."/>
            <person name="Amann R."/>
            <person name="Jetten M.S.M."/>
            <person name="Mascher T."/>
            <person name="Medema M.H."/>
            <person name="Devos D.P."/>
            <person name="Kaster A.-K."/>
            <person name="Ovreas L."/>
            <person name="Rohde M."/>
            <person name="Galperin M.Y."/>
            <person name="Jogler C."/>
        </authorList>
    </citation>
    <scope>NUCLEOTIDE SEQUENCE [LARGE SCALE GENOMIC DNA]</scope>
    <source>
        <strain evidence="1 2">Pla133</strain>
    </source>
</reference>
<organism evidence="1 2">
    <name type="scientific">Engelhardtia mirabilis</name>
    <dbReference type="NCBI Taxonomy" id="2528011"/>
    <lineage>
        <taxon>Bacteria</taxon>
        <taxon>Pseudomonadati</taxon>
        <taxon>Planctomycetota</taxon>
        <taxon>Planctomycetia</taxon>
        <taxon>Planctomycetia incertae sedis</taxon>
        <taxon>Engelhardtia</taxon>
    </lineage>
</organism>
<sequence>MRILFLSQRVPYPPNRGDKITTWRIVERLARRHEVRVVAFAHDEDDERAAKALVAKGIPTTAVPLGSSMQQKLRALPLLATTKPLTLGYYGSRELQAAVDEEAGSADLAYAYSSSMGAFLLPHPELPWIMHMAELDSDKWRQYAARERWPMSWVYARECRTLEHFERRVAAAARTNVFCTPLERRIFDERMPGNASAVLRNGVDLARFTPAPERAEPDHCVFVGVMDYLPNVDGCLWFAREVWPRVRAQRPEARFTIVGSKPTGEVTALGQLPGIEVTGFVDEPRDYLERAALSVAPLRIARGIQNKVLEALAMGLPTVGTTCATQGVEGIAGRHFVVADEAEPFAREVVRLLDDREAASALGQAARAFALANYDWERVLDVLDQMVEAAGER</sequence>
<dbReference type="KEGG" id="pbap:Pla133_49730"/>
<protein>
    <submittedName>
        <fullName evidence="1">Glycosyl transferases group 1</fullName>
    </submittedName>
</protein>
<dbReference type="GO" id="GO:0016757">
    <property type="term" value="F:glycosyltransferase activity"/>
    <property type="evidence" value="ECO:0007669"/>
    <property type="project" value="TreeGrafter"/>
</dbReference>
<dbReference type="PANTHER" id="PTHR12526:SF600">
    <property type="entry name" value="GLYCOSYL TRANSFERASE GROUP 1"/>
    <property type="match status" value="1"/>
</dbReference>
<accession>A0A518BSA5</accession>
<dbReference type="AlphaFoldDB" id="A0A518BSA5"/>
<proteinExistence type="predicted"/>
<dbReference type="Pfam" id="PF13692">
    <property type="entry name" value="Glyco_trans_1_4"/>
    <property type="match status" value="1"/>
</dbReference>
<gene>
    <name evidence="1" type="ORF">Pla133_49730</name>
</gene>
<dbReference type="CDD" id="cd03801">
    <property type="entry name" value="GT4_PimA-like"/>
    <property type="match status" value="1"/>
</dbReference>
<keyword evidence="1" id="KW-0808">Transferase</keyword>
<dbReference type="SUPFAM" id="SSF53756">
    <property type="entry name" value="UDP-Glycosyltransferase/glycogen phosphorylase"/>
    <property type="match status" value="1"/>
</dbReference>
<dbReference type="InterPro" id="IPR017521">
    <property type="entry name" value="Sugar_tfrase_PEP-CTERM_Stp1"/>
</dbReference>
<dbReference type="EMBL" id="CP036287">
    <property type="protein sequence ID" value="QDU69850.1"/>
    <property type="molecule type" value="Genomic_DNA"/>
</dbReference>
<dbReference type="Proteomes" id="UP000316921">
    <property type="component" value="Chromosome"/>
</dbReference>
<evidence type="ECO:0000313" key="1">
    <source>
        <dbReference type="EMBL" id="QDU69850.1"/>
    </source>
</evidence>
<dbReference type="PANTHER" id="PTHR12526">
    <property type="entry name" value="GLYCOSYLTRANSFERASE"/>
    <property type="match status" value="1"/>
</dbReference>
<name>A0A518BSA5_9BACT</name>
<dbReference type="NCBIfam" id="TIGR03087">
    <property type="entry name" value="stp1"/>
    <property type="match status" value="1"/>
</dbReference>
<keyword evidence="2" id="KW-1185">Reference proteome</keyword>
<evidence type="ECO:0000313" key="2">
    <source>
        <dbReference type="Proteomes" id="UP000316921"/>
    </source>
</evidence>
<dbReference type="RefSeq" id="WP_419191912.1">
    <property type="nucleotide sequence ID" value="NZ_CP036287.1"/>
</dbReference>